<evidence type="ECO:0000313" key="1">
    <source>
        <dbReference type="EMBL" id="ETK79463.1"/>
    </source>
</evidence>
<name>W2G8U0_PHYNI</name>
<dbReference type="Proteomes" id="UP000053236">
    <property type="component" value="Unassembled WGS sequence"/>
</dbReference>
<reference evidence="1" key="1">
    <citation type="submission" date="2013-11" db="EMBL/GenBank/DDBJ databases">
        <title>The Genome Sequence of Phytophthora parasitica CJ02B3.</title>
        <authorList>
            <consortium name="The Broad Institute Genomics Platform"/>
            <person name="Russ C."/>
            <person name="Tyler B."/>
            <person name="Panabieres F."/>
            <person name="Shan W."/>
            <person name="Tripathy S."/>
            <person name="Grunwald N."/>
            <person name="Machado M."/>
            <person name="Johnson C.S."/>
            <person name="Arredondo F."/>
            <person name="Hong C."/>
            <person name="Coffey M."/>
            <person name="Young S.K."/>
            <person name="Zeng Q."/>
            <person name="Gargeya S."/>
            <person name="Fitzgerald M."/>
            <person name="Abouelleil A."/>
            <person name="Alvarado L."/>
            <person name="Chapman S.B."/>
            <person name="Gainer-Dewar J."/>
            <person name="Goldberg J."/>
            <person name="Griggs A."/>
            <person name="Gujja S."/>
            <person name="Hansen M."/>
            <person name="Howarth C."/>
            <person name="Imamovic A."/>
            <person name="Ireland A."/>
            <person name="Larimer J."/>
            <person name="McCowan C."/>
            <person name="Murphy C."/>
            <person name="Pearson M."/>
            <person name="Poon T.W."/>
            <person name="Priest M."/>
            <person name="Roberts A."/>
            <person name="Saif S."/>
            <person name="Shea T."/>
            <person name="Sykes S."/>
            <person name="Wortman J."/>
            <person name="Nusbaum C."/>
            <person name="Birren B."/>
        </authorList>
    </citation>
    <scope>NUCLEOTIDE SEQUENCE [LARGE SCALE GENOMIC DNA]</scope>
    <source>
        <strain evidence="1">CJ02B3</strain>
    </source>
</reference>
<organism evidence="1">
    <name type="scientific">Phytophthora nicotianae</name>
    <name type="common">Potato buckeye rot agent</name>
    <name type="synonym">Phytophthora parasitica</name>
    <dbReference type="NCBI Taxonomy" id="4792"/>
    <lineage>
        <taxon>Eukaryota</taxon>
        <taxon>Sar</taxon>
        <taxon>Stramenopiles</taxon>
        <taxon>Oomycota</taxon>
        <taxon>Peronosporomycetes</taxon>
        <taxon>Peronosporales</taxon>
        <taxon>Peronosporaceae</taxon>
        <taxon>Phytophthora</taxon>
    </lineage>
</organism>
<protein>
    <submittedName>
        <fullName evidence="1">Uncharacterized protein</fullName>
    </submittedName>
</protein>
<feature type="non-terminal residue" evidence="1">
    <location>
        <position position="1"/>
    </location>
</feature>
<gene>
    <name evidence="1" type="ORF">L915_14691</name>
</gene>
<sequence>KEDAVGKMGASPEQKMTAALRMLVRGSPADAQNEYCRISESTAMDSFHAFCKTVVDRCGEVIYDPQPLMTLLKSFV</sequence>
<dbReference type="VEuPathDB" id="FungiDB:PPTG_20302"/>
<dbReference type="AlphaFoldDB" id="W2G8U0"/>
<dbReference type="PANTHER" id="PTHR47150:SF5">
    <property type="entry name" value="OS07G0546750 PROTEIN"/>
    <property type="match status" value="1"/>
</dbReference>
<accession>W2G8U0</accession>
<dbReference type="EMBL" id="KI687976">
    <property type="protein sequence ID" value="ETK79463.1"/>
    <property type="molecule type" value="Genomic_DNA"/>
</dbReference>
<dbReference type="PANTHER" id="PTHR47150">
    <property type="entry name" value="OS12G0169200 PROTEIN"/>
    <property type="match status" value="1"/>
</dbReference>
<proteinExistence type="predicted"/>